<evidence type="ECO:0000313" key="7">
    <source>
        <dbReference type="Proteomes" id="UP000827092"/>
    </source>
</evidence>
<dbReference type="Pfam" id="PF02221">
    <property type="entry name" value="E1_DerP2_DerF2"/>
    <property type="match status" value="1"/>
</dbReference>
<evidence type="ECO:0000313" key="6">
    <source>
        <dbReference type="EMBL" id="KAG8178126.1"/>
    </source>
</evidence>
<dbReference type="GO" id="GO:0032934">
    <property type="term" value="F:sterol binding"/>
    <property type="evidence" value="ECO:0007669"/>
    <property type="project" value="InterPro"/>
</dbReference>
<keyword evidence="3" id="KW-0964">Secreted</keyword>
<evidence type="ECO:0000256" key="4">
    <source>
        <dbReference type="SAM" id="SignalP"/>
    </source>
</evidence>
<dbReference type="GO" id="GO:0005576">
    <property type="term" value="C:extracellular region"/>
    <property type="evidence" value="ECO:0007669"/>
    <property type="project" value="UniProtKB-SubCell"/>
</dbReference>
<dbReference type="Gene3D" id="2.60.40.770">
    <property type="match status" value="1"/>
</dbReference>
<evidence type="ECO:0000256" key="1">
    <source>
        <dbReference type="ARBA" id="ARBA00004613"/>
    </source>
</evidence>
<evidence type="ECO:0000256" key="2">
    <source>
        <dbReference type="ARBA" id="ARBA00006370"/>
    </source>
</evidence>
<comment type="caution">
    <text evidence="6">The sequence shown here is derived from an EMBL/GenBank/DDBJ whole genome shotgun (WGS) entry which is preliminary data.</text>
</comment>
<dbReference type="AlphaFoldDB" id="A0AAV6U303"/>
<accession>A0AAV6U303</accession>
<dbReference type="SUPFAM" id="SSF81296">
    <property type="entry name" value="E set domains"/>
    <property type="match status" value="1"/>
</dbReference>
<dbReference type="InterPro" id="IPR014756">
    <property type="entry name" value="Ig_E-set"/>
</dbReference>
<dbReference type="PANTHER" id="PTHR11306:SF68">
    <property type="entry name" value="NPC INTRACELLULAR CHOLESTEROL TRANSPORTER 2"/>
    <property type="match status" value="1"/>
</dbReference>
<dbReference type="SMART" id="SM00737">
    <property type="entry name" value="ML"/>
    <property type="match status" value="1"/>
</dbReference>
<dbReference type="Proteomes" id="UP000827092">
    <property type="component" value="Unassembled WGS sequence"/>
</dbReference>
<evidence type="ECO:0000256" key="3">
    <source>
        <dbReference type="ARBA" id="ARBA00022525"/>
    </source>
</evidence>
<dbReference type="FunFam" id="2.60.40.770:FF:000001">
    <property type="entry name" value="NPC intracellular cholesterol transporter 2"/>
    <property type="match status" value="1"/>
</dbReference>
<feature type="signal peptide" evidence="4">
    <location>
        <begin position="1"/>
        <end position="20"/>
    </location>
</feature>
<protein>
    <recommendedName>
        <fullName evidence="5">MD-2-related lipid-recognition domain-containing protein</fullName>
    </recommendedName>
</protein>
<sequence>MIPTTSFLFLVVAAFSLAEAKKIEVLPCINNGGDVISVHVEPCDKEPCEIPKGTSAVISVKCISNVDAQKLRLSVWADLAGVELPYPGMKRDACKGKNITCPITKGQEINYVQNFEVRKFFPNVETKARFNLKTNDNQDKVVCCFRAPVKVVSAPDVKK</sequence>
<keyword evidence="4" id="KW-0732">Signal</keyword>
<dbReference type="EMBL" id="JAFNEN010000716">
    <property type="protein sequence ID" value="KAG8178126.1"/>
    <property type="molecule type" value="Genomic_DNA"/>
</dbReference>
<dbReference type="InterPro" id="IPR003172">
    <property type="entry name" value="ML_dom"/>
</dbReference>
<dbReference type="InterPro" id="IPR039670">
    <property type="entry name" value="NPC2-like"/>
</dbReference>
<feature type="domain" description="MD-2-related lipid-recognition" evidence="5">
    <location>
        <begin position="25"/>
        <end position="149"/>
    </location>
</feature>
<proteinExistence type="inferred from homology"/>
<comment type="similarity">
    <text evidence="2">Belongs to the NPC2 family.</text>
</comment>
<evidence type="ECO:0000259" key="5">
    <source>
        <dbReference type="SMART" id="SM00737"/>
    </source>
</evidence>
<keyword evidence="7" id="KW-1185">Reference proteome</keyword>
<reference evidence="6 7" key="1">
    <citation type="journal article" date="2022" name="Nat. Ecol. Evol.">
        <title>A masculinizing supergene underlies an exaggerated male reproductive morph in a spider.</title>
        <authorList>
            <person name="Hendrickx F."/>
            <person name="De Corte Z."/>
            <person name="Sonet G."/>
            <person name="Van Belleghem S.M."/>
            <person name="Kostlbacher S."/>
            <person name="Vangestel C."/>
        </authorList>
    </citation>
    <scope>NUCLEOTIDE SEQUENCE [LARGE SCALE GENOMIC DNA]</scope>
    <source>
        <strain evidence="6">W744_W776</strain>
    </source>
</reference>
<feature type="chain" id="PRO_5043798338" description="MD-2-related lipid-recognition domain-containing protein" evidence="4">
    <location>
        <begin position="21"/>
        <end position="159"/>
    </location>
</feature>
<name>A0AAV6U303_9ARAC</name>
<dbReference type="PANTHER" id="PTHR11306">
    <property type="entry name" value="NIEMANN PICK TYPE C2 PROTEIN NPC2-RELATED"/>
    <property type="match status" value="1"/>
</dbReference>
<organism evidence="6 7">
    <name type="scientific">Oedothorax gibbosus</name>
    <dbReference type="NCBI Taxonomy" id="931172"/>
    <lineage>
        <taxon>Eukaryota</taxon>
        <taxon>Metazoa</taxon>
        <taxon>Ecdysozoa</taxon>
        <taxon>Arthropoda</taxon>
        <taxon>Chelicerata</taxon>
        <taxon>Arachnida</taxon>
        <taxon>Araneae</taxon>
        <taxon>Araneomorphae</taxon>
        <taxon>Entelegynae</taxon>
        <taxon>Araneoidea</taxon>
        <taxon>Linyphiidae</taxon>
        <taxon>Erigoninae</taxon>
        <taxon>Oedothorax</taxon>
    </lineage>
</organism>
<comment type="subcellular location">
    <subcellularLocation>
        <location evidence="1">Secreted</location>
    </subcellularLocation>
</comment>
<dbReference type="GO" id="GO:0015918">
    <property type="term" value="P:sterol transport"/>
    <property type="evidence" value="ECO:0007669"/>
    <property type="project" value="InterPro"/>
</dbReference>
<gene>
    <name evidence="6" type="ORF">JTE90_020831</name>
</gene>